<evidence type="ECO:0000313" key="2">
    <source>
        <dbReference type="EMBL" id="KZX12772.1"/>
    </source>
</evidence>
<dbReference type="AlphaFoldDB" id="A0A166B277"/>
<evidence type="ECO:0000313" key="3">
    <source>
        <dbReference type="Proteomes" id="UP000077245"/>
    </source>
</evidence>
<organism evidence="2 3">
    <name type="scientific">Methanobrevibacter curvatus</name>
    <dbReference type="NCBI Taxonomy" id="49547"/>
    <lineage>
        <taxon>Archaea</taxon>
        <taxon>Methanobacteriati</taxon>
        <taxon>Methanobacteriota</taxon>
        <taxon>Methanomada group</taxon>
        <taxon>Methanobacteria</taxon>
        <taxon>Methanobacteriales</taxon>
        <taxon>Methanobacteriaceae</taxon>
        <taxon>Methanobrevibacter</taxon>
    </lineage>
</organism>
<dbReference type="PATRIC" id="fig|49547.3.peg.984"/>
<reference evidence="2 3" key="1">
    <citation type="submission" date="2016-04" db="EMBL/GenBank/DDBJ databases">
        <title>Genome sequence of Methanobrevibacter curvatus DSM 11111.</title>
        <authorList>
            <person name="Poehlein A."/>
            <person name="Seedorf H."/>
            <person name="Daniel R."/>
        </authorList>
    </citation>
    <scope>NUCLEOTIDE SEQUENCE [LARGE SCALE GENOMIC DNA]</scope>
    <source>
        <strain evidence="2 3">DSM 11111</strain>
    </source>
</reference>
<dbReference type="SUPFAM" id="SSF88723">
    <property type="entry name" value="PIN domain-like"/>
    <property type="match status" value="1"/>
</dbReference>
<gene>
    <name evidence="2" type="ORF">MBCUR_09140</name>
</gene>
<accession>A0A166B277</accession>
<dbReference type="Pfam" id="PF01850">
    <property type="entry name" value="PIN"/>
    <property type="match status" value="1"/>
</dbReference>
<sequence length="62" mass="7091">MLNNNYNVYIVDKEIQDKSITICKKYDGSLGYADCTSIAVMEELGIHEIVSFDEHFDNENSI</sequence>
<dbReference type="Proteomes" id="UP000077245">
    <property type="component" value="Unassembled WGS sequence"/>
</dbReference>
<dbReference type="InterPro" id="IPR029060">
    <property type="entry name" value="PIN-like_dom_sf"/>
</dbReference>
<evidence type="ECO:0000259" key="1">
    <source>
        <dbReference type="Pfam" id="PF01850"/>
    </source>
</evidence>
<name>A0A166B277_9EURY</name>
<comment type="caution">
    <text evidence="2">The sequence shown here is derived from an EMBL/GenBank/DDBJ whole genome shotgun (WGS) entry which is preliminary data.</text>
</comment>
<dbReference type="InterPro" id="IPR002716">
    <property type="entry name" value="PIN_dom"/>
</dbReference>
<dbReference type="STRING" id="49547.MBCUR_09140"/>
<feature type="domain" description="PIN" evidence="1">
    <location>
        <begin position="7"/>
        <end position="57"/>
    </location>
</feature>
<keyword evidence="3" id="KW-1185">Reference proteome</keyword>
<dbReference type="OrthoDB" id="41298at2157"/>
<dbReference type="Gene3D" id="3.40.50.1010">
    <property type="entry name" value="5'-nuclease"/>
    <property type="match status" value="1"/>
</dbReference>
<protein>
    <recommendedName>
        <fullName evidence="1">PIN domain-containing protein</fullName>
    </recommendedName>
</protein>
<proteinExistence type="predicted"/>
<dbReference type="EMBL" id="LWMV01000161">
    <property type="protein sequence ID" value="KZX12772.1"/>
    <property type="molecule type" value="Genomic_DNA"/>
</dbReference>